<gene>
    <name evidence="7" type="ORF">SAMN05421846_102147</name>
</gene>
<dbReference type="NCBIfam" id="TIGR02734">
    <property type="entry name" value="crtI_fam"/>
    <property type="match status" value="1"/>
</dbReference>
<keyword evidence="4 5" id="KW-0560">Oxidoreductase</keyword>
<evidence type="ECO:0000256" key="2">
    <source>
        <dbReference type="ARBA" id="ARBA00006046"/>
    </source>
</evidence>
<dbReference type="PANTHER" id="PTHR43734:SF1">
    <property type="entry name" value="PHYTOENE DESATURASE"/>
    <property type="match status" value="1"/>
</dbReference>
<name>A0A1G8FI11_9FLAO</name>
<comment type="pathway">
    <text evidence="1 5">Carotenoid biosynthesis.</text>
</comment>
<evidence type="ECO:0000313" key="8">
    <source>
        <dbReference type="Proteomes" id="UP000198869"/>
    </source>
</evidence>
<organism evidence="7 8">
    <name type="scientific">Chryseobacterium taeanense</name>
    <dbReference type="NCBI Taxonomy" id="311334"/>
    <lineage>
        <taxon>Bacteria</taxon>
        <taxon>Pseudomonadati</taxon>
        <taxon>Bacteroidota</taxon>
        <taxon>Flavobacteriia</taxon>
        <taxon>Flavobacteriales</taxon>
        <taxon>Weeksellaceae</taxon>
        <taxon>Chryseobacterium group</taxon>
        <taxon>Chryseobacterium</taxon>
    </lineage>
</organism>
<dbReference type="InterPro" id="IPR002937">
    <property type="entry name" value="Amino_oxidase"/>
</dbReference>
<accession>A0A1G8FI11</accession>
<dbReference type="InterPro" id="IPR036188">
    <property type="entry name" value="FAD/NAD-bd_sf"/>
</dbReference>
<dbReference type="Proteomes" id="UP000198869">
    <property type="component" value="Unassembled WGS sequence"/>
</dbReference>
<evidence type="ECO:0000259" key="6">
    <source>
        <dbReference type="Pfam" id="PF01593"/>
    </source>
</evidence>
<dbReference type="OrthoDB" id="9774675at2"/>
<dbReference type="PANTHER" id="PTHR43734">
    <property type="entry name" value="PHYTOENE DESATURASE"/>
    <property type="match status" value="1"/>
</dbReference>
<evidence type="ECO:0000256" key="4">
    <source>
        <dbReference type="ARBA" id="ARBA00023002"/>
    </source>
</evidence>
<protein>
    <submittedName>
        <fullName evidence="7">Phytoene desaturase</fullName>
    </submittedName>
</protein>
<dbReference type="Pfam" id="PF01593">
    <property type="entry name" value="Amino_oxidase"/>
    <property type="match status" value="1"/>
</dbReference>
<evidence type="ECO:0000256" key="1">
    <source>
        <dbReference type="ARBA" id="ARBA00004829"/>
    </source>
</evidence>
<dbReference type="EMBL" id="FNDW01000002">
    <property type="protein sequence ID" value="SDH81722.1"/>
    <property type="molecule type" value="Genomic_DNA"/>
</dbReference>
<keyword evidence="3 5" id="KW-0125">Carotenoid biosynthesis</keyword>
<dbReference type="Gene3D" id="3.50.50.60">
    <property type="entry name" value="FAD/NAD(P)-binding domain"/>
    <property type="match status" value="2"/>
</dbReference>
<dbReference type="InterPro" id="IPR014105">
    <property type="entry name" value="Carotenoid/retinoid_OxRdtase"/>
</dbReference>
<dbReference type="SUPFAM" id="SSF51905">
    <property type="entry name" value="FAD/NAD(P)-binding domain"/>
    <property type="match status" value="1"/>
</dbReference>
<dbReference type="GO" id="GO:0016117">
    <property type="term" value="P:carotenoid biosynthetic process"/>
    <property type="evidence" value="ECO:0007669"/>
    <property type="project" value="UniProtKB-KW"/>
</dbReference>
<dbReference type="STRING" id="311334.SAMN05421846_102147"/>
<proteinExistence type="inferred from homology"/>
<dbReference type="RefSeq" id="WP_089855050.1">
    <property type="nucleotide sequence ID" value="NZ_FNDW01000002.1"/>
</dbReference>
<dbReference type="GO" id="GO:0016491">
    <property type="term" value="F:oxidoreductase activity"/>
    <property type="evidence" value="ECO:0007669"/>
    <property type="project" value="UniProtKB-KW"/>
</dbReference>
<keyword evidence="8" id="KW-1185">Reference proteome</keyword>
<evidence type="ECO:0000256" key="5">
    <source>
        <dbReference type="RuleBase" id="RU362075"/>
    </source>
</evidence>
<evidence type="ECO:0000256" key="3">
    <source>
        <dbReference type="ARBA" id="ARBA00022746"/>
    </source>
</evidence>
<dbReference type="PRINTS" id="PR00419">
    <property type="entry name" value="ADXRDTASE"/>
</dbReference>
<evidence type="ECO:0000313" key="7">
    <source>
        <dbReference type="EMBL" id="SDH81722.1"/>
    </source>
</evidence>
<dbReference type="AlphaFoldDB" id="A0A1G8FI11"/>
<sequence>MKKKIAVIGSGFSGLSAAAYASKHGHEVHLFEKNNDIGGRARQFKTENGYTFDMGPSWYWMPDIIESFFNDFGSKASDFYTLVPLDPQFEMVFSDGTMNIPHSYEEMKDLFEKTETGAGKKLDEFMKDAQYKYEVGMQDFVNKPCHSWFEFVSPKIAKSALKLDLLTNFQRFVRKYFKNPKLIVLMEFPVIFLGAAPKDIPALYSLMNYGGYKLGTWYPMGGFSKIIDAMKNIAEKQGTRFYVNADVKKINVKDKKASSLTVNQEEIDFDVVIAASDYHHTESKLLPEEFRNYNEEYWEKRIFAPSCLIFYLGFKEKIPNLKHHTLFFENDLDLHTEEIYKDKKWPTKPLFYLCCPSKTDPSVAPENCENVFLLMPVAPGIEDSDEIREKYFNEMILRLEKHTGTSGLLQNLEYKRSYCVRDFKEDYNAYQGNAYGLANTLSQTAVLKPSLRNKKIKNLFYTGQLTVPGPGVPPSIISGKIAANEANKN</sequence>
<reference evidence="8" key="1">
    <citation type="submission" date="2016-10" db="EMBL/GenBank/DDBJ databases">
        <authorList>
            <person name="Varghese N."/>
            <person name="Submissions S."/>
        </authorList>
    </citation>
    <scope>NUCLEOTIDE SEQUENCE [LARGE SCALE GENOMIC DNA]</scope>
    <source>
        <strain evidence="8">DSM 17071</strain>
    </source>
</reference>
<comment type="similarity">
    <text evidence="2 5">Belongs to the carotenoid/retinoid oxidoreductase family.</text>
</comment>
<feature type="domain" description="Amine oxidase" evidence="6">
    <location>
        <begin position="12"/>
        <end position="485"/>
    </location>
</feature>